<evidence type="ECO:0000256" key="3">
    <source>
        <dbReference type="ARBA" id="ARBA00022857"/>
    </source>
</evidence>
<keyword evidence="2" id="KW-0313">Glucose metabolism</keyword>
<dbReference type="PIRSF" id="PIRSF000110">
    <property type="entry name" value="G6PD"/>
    <property type="match status" value="1"/>
</dbReference>
<keyword evidence="5" id="KW-0119">Carbohydrate metabolism</keyword>
<name>A0ABP7ZTH2_9MICO</name>
<dbReference type="NCBIfam" id="NF009492">
    <property type="entry name" value="PRK12853.1-3"/>
    <property type="match status" value="1"/>
</dbReference>
<dbReference type="Pfam" id="PF00479">
    <property type="entry name" value="G6PD_N"/>
    <property type="match status" value="1"/>
</dbReference>
<dbReference type="InterPro" id="IPR036291">
    <property type="entry name" value="NAD(P)-bd_dom_sf"/>
</dbReference>
<dbReference type="PANTHER" id="PTHR23429">
    <property type="entry name" value="GLUCOSE-6-PHOSPHATE 1-DEHYDROGENASE G6PD"/>
    <property type="match status" value="1"/>
</dbReference>
<comment type="caution">
    <text evidence="8">The sequence shown here is derived from an EMBL/GenBank/DDBJ whole genome shotgun (WGS) entry which is preliminary data.</text>
</comment>
<gene>
    <name evidence="8" type="primary">zwf_1</name>
    <name evidence="8" type="ORF">GCM10022287_07220</name>
</gene>
<evidence type="ECO:0000259" key="7">
    <source>
        <dbReference type="Pfam" id="PF02781"/>
    </source>
</evidence>
<dbReference type="InterPro" id="IPR022675">
    <property type="entry name" value="G6P_DH_C"/>
</dbReference>
<evidence type="ECO:0000256" key="4">
    <source>
        <dbReference type="ARBA" id="ARBA00023002"/>
    </source>
</evidence>
<evidence type="ECO:0000256" key="2">
    <source>
        <dbReference type="ARBA" id="ARBA00022526"/>
    </source>
</evidence>
<reference evidence="9" key="1">
    <citation type="journal article" date="2019" name="Int. J. Syst. Evol. Microbiol.">
        <title>The Global Catalogue of Microorganisms (GCM) 10K type strain sequencing project: providing services to taxonomists for standard genome sequencing and annotation.</title>
        <authorList>
            <consortium name="The Broad Institute Genomics Platform"/>
            <consortium name="The Broad Institute Genome Sequencing Center for Infectious Disease"/>
            <person name="Wu L."/>
            <person name="Ma J."/>
        </authorList>
    </citation>
    <scope>NUCLEOTIDE SEQUENCE [LARGE SCALE GENOMIC DNA]</scope>
    <source>
        <strain evidence="9">JCM 17591</strain>
    </source>
</reference>
<dbReference type="Gene3D" id="3.40.50.720">
    <property type="entry name" value="NAD(P)-binding Rossmann-like Domain"/>
    <property type="match status" value="1"/>
</dbReference>
<dbReference type="Proteomes" id="UP001501079">
    <property type="component" value="Unassembled WGS sequence"/>
</dbReference>
<keyword evidence="3" id="KW-0521">NADP</keyword>
<dbReference type="Gene3D" id="3.30.360.10">
    <property type="entry name" value="Dihydrodipicolinate Reductase, domain 2"/>
    <property type="match status" value="1"/>
</dbReference>
<keyword evidence="9" id="KW-1185">Reference proteome</keyword>
<dbReference type="PANTHER" id="PTHR23429:SF0">
    <property type="entry name" value="GLUCOSE-6-PHOSPHATE 1-DEHYDROGENASE"/>
    <property type="match status" value="1"/>
</dbReference>
<evidence type="ECO:0000313" key="9">
    <source>
        <dbReference type="Proteomes" id="UP001501079"/>
    </source>
</evidence>
<proteinExistence type="predicted"/>
<organism evidence="8 9">
    <name type="scientific">Gryllotalpicola koreensis</name>
    <dbReference type="NCBI Taxonomy" id="993086"/>
    <lineage>
        <taxon>Bacteria</taxon>
        <taxon>Bacillati</taxon>
        <taxon>Actinomycetota</taxon>
        <taxon>Actinomycetes</taxon>
        <taxon>Micrococcales</taxon>
        <taxon>Microbacteriaceae</taxon>
        <taxon>Gryllotalpicola</taxon>
    </lineage>
</organism>
<evidence type="ECO:0000256" key="5">
    <source>
        <dbReference type="ARBA" id="ARBA00023277"/>
    </source>
</evidence>
<accession>A0ABP7ZTH2</accession>
<comment type="pathway">
    <text evidence="1">Carbohydrate degradation; pentose phosphate pathway; D-ribulose 5-phosphate from D-glucose 6-phosphate (oxidative stage): step 1/3.</text>
</comment>
<dbReference type="SUPFAM" id="SSF55347">
    <property type="entry name" value="Glyceraldehyde-3-phosphate dehydrogenase-like, C-terminal domain"/>
    <property type="match status" value="1"/>
</dbReference>
<keyword evidence="4" id="KW-0560">Oxidoreductase</keyword>
<dbReference type="SUPFAM" id="SSF51735">
    <property type="entry name" value="NAD(P)-binding Rossmann-fold domains"/>
    <property type="match status" value="1"/>
</dbReference>
<dbReference type="PRINTS" id="PR00079">
    <property type="entry name" value="G6PDHDRGNASE"/>
</dbReference>
<dbReference type="InterPro" id="IPR001282">
    <property type="entry name" value="G6P_DH"/>
</dbReference>
<feature type="domain" description="Glucose-6-phosphate dehydrogenase NAD-binding" evidence="6">
    <location>
        <begin position="44"/>
        <end position="207"/>
    </location>
</feature>
<evidence type="ECO:0000313" key="8">
    <source>
        <dbReference type="EMBL" id="GAA4170019.1"/>
    </source>
</evidence>
<sequence length="488" mass="52565">MDETPATTTWGVPTGACAGTFRGVATTKKSAQSSQKTDAATLLILGASGDLASRLLMPGLGGLLTVQPERRVQLIGSGVETYTDAEWKDRVTTAMTTGSAKGRAVTDLVKRTSYLTADVTKPADLKKLLAACDNPPAIYFALPPAITAKACDALVGLLPEGTRLALEKPFGVDEASAHTLNQKLATLVPEDHVFRVDHFLGTSGVLNILGTRFANRIIEPLLNSIHVASVEIVYDETLGLEGRARYYDHAGALVDMIQSHLLQTLAVAAMEPPAALEANDVRDLKALALRATRLWADDPTKASRRARYTAGTIDGRTLPAYVDEDGVDPANNTETLAELTVEVRNNRWAGVPFTLRSGKALGANRHEIVFTFRQPAHVPERIRGSDRPNRLRLDLKTLEMTLELDVNGPGDPYTIDHVELRAELNPGQLPAYGEVLAGVLEGDPMLAVRGDTAEDCWRLVDPVLQAWKQGKVPLEEYTAGSDGPTGWA</sequence>
<evidence type="ECO:0000259" key="6">
    <source>
        <dbReference type="Pfam" id="PF00479"/>
    </source>
</evidence>
<evidence type="ECO:0000256" key="1">
    <source>
        <dbReference type="ARBA" id="ARBA00004937"/>
    </source>
</evidence>
<dbReference type="EMBL" id="BAABBW010000001">
    <property type="protein sequence ID" value="GAA4170019.1"/>
    <property type="molecule type" value="Genomic_DNA"/>
</dbReference>
<feature type="domain" description="Glucose-6-phosphate dehydrogenase C-terminal" evidence="7">
    <location>
        <begin position="211"/>
        <end position="485"/>
    </location>
</feature>
<dbReference type="Pfam" id="PF02781">
    <property type="entry name" value="G6PD_C"/>
    <property type="match status" value="1"/>
</dbReference>
<dbReference type="InterPro" id="IPR022674">
    <property type="entry name" value="G6P_DH_NAD-bd"/>
</dbReference>
<protein>
    <submittedName>
        <fullName evidence="8">Glucose-6-phosphate dehydrogenase</fullName>
    </submittedName>
</protein>